<feature type="transmembrane region" description="Helical" evidence="1">
    <location>
        <begin position="307"/>
        <end position="326"/>
    </location>
</feature>
<feature type="transmembrane region" description="Helical" evidence="1">
    <location>
        <begin position="78"/>
        <end position="97"/>
    </location>
</feature>
<dbReference type="EMBL" id="CP051672">
    <property type="protein sequence ID" value="QJE27328.1"/>
    <property type="molecule type" value="Genomic_DNA"/>
</dbReference>
<organism evidence="2 3">
    <name type="scientific">Parabacteroides distasonis</name>
    <dbReference type="NCBI Taxonomy" id="823"/>
    <lineage>
        <taxon>Bacteria</taxon>
        <taxon>Pseudomonadati</taxon>
        <taxon>Bacteroidota</taxon>
        <taxon>Bacteroidia</taxon>
        <taxon>Bacteroidales</taxon>
        <taxon>Tannerellaceae</taxon>
        <taxon>Parabacteroides</taxon>
    </lineage>
</organism>
<evidence type="ECO:0000313" key="3">
    <source>
        <dbReference type="Proteomes" id="UP000501982"/>
    </source>
</evidence>
<gene>
    <name evidence="2" type="ORF">HHO38_02820</name>
</gene>
<keyword evidence="1" id="KW-0812">Transmembrane</keyword>
<feature type="transmembrane region" description="Helical" evidence="1">
    <location>
        <begin position="129"/>
        <end position="156"/>
    </location>
</feature>
<keyword evidence="1" id="KW-1133">Transmembrane helix</keyword>
<evidence type="ECO:0000313" key="2">
    <source>
        <dbReference type="EMBL" id="QJE27328.1"/>
    </source>
</evidence>
<proteinExistence type="predicted"/>
<keyword evidence="1" id="KW-0472">Membrane</keyword>
<feature type="transmembrane region" description="Helical" evidence="1">
    <location>
        <begin position="252"/>
        <end position="274"/>
    </location>
</feature>
<sequence>MAGLRWRIGADTVLYAHEFVYSHDLFHLELSDFESMGRMPFWVLLYAVCKTIWNDFLLVQFVIAAFTITVSGYFVKKVCPSLCFFILLCYYIGGRYSSLHLELLREAMAVSFYLLGILAVNERKNKRALLFYLCAVMFHVFAIIAILIFVFCYYLLPKNSLLRLFFCFALLFIVLFDNDFIVSIIEKNIGILIVNEEVVLKILGYTTGDKYGNTEKSIVNYMWLILQFLSYIFMLYKIDGIYSKSVLMKRDLFDVGVFICVVLLCIKYSFLIVYRIGGNYNYFFTCLLSVVFTKELLLAKVKYAQRIFVYIILLIIPLFFCFKLYLNEDYVYENNRWYFRYYPYSSVFDKSLNYDRERLHQFRGSGYSKNTDY</sequence>
<dbReference type="Proteomes" id="UP000501982">
    <property type="component" value="Chromosome"/>
</dbReference>
<protein>
    <submittedName>
        <fullName evidence="2">EpsG family protein</fullName>
    </submittedName>
</protein>
<feature type="transmembrane region" description="Helical" evidence="1">
    <location>
        <begin position="280"/>
        <end position="298"/>
    </location>
</feature>
<dbReference type="Pfam" id="PF14897">
    <property type="entry name" value="EpsG"/>
    <property type="match status" value="1"/>
</dbReference>
<evidence type="ECO:0000256" key="1">
    <source>
        <dbReference type="SAM" id="Phobius"/>
    </source>
</evidence>
<dbReference type="AlphaFoldDB" id="A0A7L5E790"/>
<name>A0A7L5E790_PARDI</name>
<feature type="transmembrane region" description="Helical" evidence="1">
    <location>
        <begin position="162"/>
        <end position="182"/>
    </location>
</feature>
<dbReference type="InterPro" id="IPR049458">
    <property type="entry name" value="EpsG-like"/>
</dbReference>
<reference evidence="2 3" key="1">
    <citation type="submission" date="2020-04" db="EMBL/GenBank/DDBJ databases">
        <title>Complete Genomes and Methylome analysis of CBBP consortium that reverse antibiotic-induced susceptibility to vancomycin-resistant Enterococcus faecium infection.</title>
        <authorList>
            <person name="Fomenkov A."/>
            <person name="Zhang Z."/>
            <person name="Pamer E."/>
            <person name="Roberts R.J."/>
        </authorList>
    </citation>
    <scope>NUCLEOTIDE SEQUENCE [LARGE SCALE GENOMIC DNA]</scope>
    <source>
        <strain evidence="3">CBBP</strain>
    </source>
</reference>
<feature type="transmembrane region" description="Helical" evidence="1">
    <location>
        <begin position="218"/>
        <end position="236"/>
    </location>
</feature>
<accession>A0A7L5E790</accession>
<feature type="transmembrane region" description="Helical" evidence="1">
    <location>
        <begin position="103"/>
        <end position="120"/>
    </location>
</feature>